<dbReference type="EC" id="2.1.1.297" evidence="5"/>
<dbReference type="Gene3D" id="1.10.8.10">
    <property type="entry name" value="DNA helicase RuvA subunit, C-terminal domain"/>
    <property type="match status" value="1"/>
</dbReference>
<dbReference type="InterPro" id="IPR002052">
    <property type="entry name" value="DNA_methylase_N6_adenine_CS"/>
</dbReference>
<sequence>MTTYRACLRAAEAELEQAQCGEQAALMLMLELSEMEAHNLYMEYEEEMPDSLYQRFQEGIGRLKQNEPLGHIIGHEWFYGYQFKVSGDVLIPRPETEELVANVLAEYDTYFADQSDEIFVADVGTGSGAIAIALQKEEPRFHVLATDISKEAVDVAYDNAMRLEANVQFVIGDMLEPLIERNMKFDILVSNPPYIPQDEVLEESVKDYEPHLALFGGEDGLKFYREIFAKAKEVMKERSFMAFEMGWNQKEAMLALVKEYLPDAKAEVLKDMSGKDRMLFVYFGIK</sequence>
<feature type="binding site" evidence="5">
    <location>
        <position position="191"/>
    </location>
    <ligand>
        <name>S-adenosyl-L-methionine</name>
        <dbReference type="ChEBI" id="CHEBI:59789"/>
    </ligand>
</feature>
<dbReference type="InterPro" id="IPR040758">
    <property type="entry name" value="PrmC_N"/>
</dbReference>
<dbReference type="Pfam" id="PF17827">
    <property type="entry name" value="PrmC_N"/>
    <property type="match status" value="1"/>
</dbReference>
<feature type="binding site" evidence="5">
    <location>
        <begin position="191"/>
        <end position="194"/>
    </location>
    <ligand>
        <name>substrate</name>
    </ligand>
</feature>
<dbReference type="PANTHER" id="PTHR18895:SF74">
    <property type="entry name" value="MTRF1L RELEASE FACTOR GLUTAMINE METHYLTRANSFERASE"/>
    <property type="match status" value="1"/>
</dbReference>
<evidence type="ECO:0000259" key="7">
    <source>
        <dbReference type="Pfam" id="PF17827"/>
    </source>
</evidence>
<dbReference type="EMBL" id="JANGCH010000010">
    <property type="protein sequence ID" value="MCQ5122128.1"/>
    <property type="molecule type" value="Genomic_DNA"/>
</dbReference>
<dbReference type="CDD" id="cd02440">
    <property type="entry name" value="AdoMet_MTases"/>
    <property type="match status" value="1"/>
</dbReference>
<dbReference type="InterPro" id="IPR029063">
    <property type="entry name" value="SAM-dependent_MTases_sf"/>
</dbReference>
<evidence type="ECO:0000256" key="5">
    <source>
        <dbReference type="HAMAP-Rule" id="MF_02126"/>
    </source>
</evidence>
<feature type="binding site" evidence="5">
    <location>
        <begin position="124"/>
        <end position="128"/>
    </location>
    <ligand>
        <name>S-adenosyl-L-methionine</name>
        <dbReference type="ChEBI" id="CHEBI:59789"/>
    </ligand>
</feature>
<dbReference type="InterPro" id="IPR007848">
    <property type="entry name" value="Small_mtfrase_dom"/>
</dbReference>
<dbReference type="HAMAP" id="MF_02126">
    <property type="entry name" value="RF_methyltr_PrmC"/>
    <property type="match status" value="1"/>
</dbReference>
<reference evidence="8 9" key="1">
    <citation type="submission" date="2022-06" db="EMBL/GenBank/DDBJ databases">
        <title>Isolation of gut microbiota from human fecal samples.</title>
        <authorList>
            <person name="Pamer E.G."/>
            <person name="Barat B."/>
            <person name="Waligurski E."/>
            <person name="Medina S."/>
            <person name="Paddock L."/>
            <person name="Mostad J."/>
        </authorList>
    </citation>
    <scope>NUCLEOTIDE SEQUENCE [LARGE SCALE GENOMIC DNA]</scope>
    <source>
        <strain evidence="8 9">DFI.6.1</strain>
    </source>
</reference>
<evidence type="ECO:0000259" key="6">
    <source>
        <dbReference type="Pfam" id="PF05175"/>
    </source>
</evidence>
<dbReference type="NCBIfam" id="TIGR03534">
    <property type="entry name" value="RF_mod_PrmC"/>
    <property type="match status" value="1"/>
</dbReference>
<comment type="function">
    <text evidence="5">Methylates the class 1 translation termination release factors RF1/PrfA and RF2/PrfB on the glutamine residue of the universally conserved GGQ motif.</text>
</comment>
<evidence type="ECO:0000256" key="2">
    <source>
        <dbReference type="ARBA" id="ARBA00022679"/>
    </source>
</evidence>
<dbReference type="PANTHER" id="PTHR18895">
    <property type="entry name" value="HEMK METHYLTRANSFERASE"/>
    <property type="match status" value="1"/>
</dbReference>
<dbReference type="InterPro" id="IPR050320">
    <property type="entry name" value="N5-glutamine_MTase"/>
</dbReference>
<feature type="binding site" evidence="5">
    <location>
        <position position="147"/>
    </location>
    <ligand>
        <name>S-adenosyl-L-methionine</name>
        <dbReference type="ChEBI" id="CHEBI:59789"/>
    </ligand>
</feature>
<comment type="caution">
    <text evidence="5">Lacks conserved residue(s) required for the propagation of feature annotation.</text>
</comment>
<protein>
    <recommendedName>
        <fullName evidence="5">Release factor glutamine methyltransferase</fullName>
        <shortName evidence="5">RF MTase</shortName>
        <ecNumber evidence="5">2.1.1.297</ecNumber>
    </recommendedName>
    <alternativeName>
        <fullName evidence="5">N5-glutamine methyltransferase PrmC</fullName>
    </alternativeName>
    <alternativeName>
        <fullName evidence="5">Protein-(glutamine-N5) MTase PrmC</fullName>
    </alternativeName>
    <alternativeName>
        <fullName evidence="5">Protein-glutamine N-methyltransferase PrmC</fullName>
    </alternativeName>
</protein>
<dbReference type="Gene3D" id="3.40.50.150">
    <property type="entry name" value="Vaccinia Virus protein VP39"/>
    <property type="match status" value="1"/>
</dbReference>
<dbReference type="NCBIfam" id="TIGR00536">
    <property type="entry name" value="hemK_fam"/>
    <property type="match status" value="1"/>
</dbReference>
<keyword evidence="9" id="KW-1185">Reference proteome</keyword>
<keyword evidence="1 5" id="KW-0489">Methyltransferase</keyword>
<evidence type="ECO:0000313" key="8">
    <source>
        <dbReference type="EMBL" id="MCQ5122128.1"/>
    </source>
</evidence>
<evidence type="ECO:0000256" key="4">
    <source>
        <dbReference type="ARBA" id="ARBA00048391"/>
    </source>
</evidence>
<feature type="domain" description="Methyltransferase small" evidence="6">
    <location>
        <begin position="120"/>
        <end position="199"/>
    </location>
</feature>
<dbReference type="PROSITE" id="PS00092">
    <property type="entry name" value="N6_MTASE"/>
    <property type="match status" value="1"/>
</dbReference>
<dbReference type="InterPro" id="IPR004556">
    <property type="entry name" value="HemK-like"/>
</dbReference>
<evidence type="ECO:0000313" key="9">
    <source>
        <dbReference type="Proteomes" id="UP001524435"/>
    </source>
</evidence>
<evidence type="ECO:0000256" key="3">
    <source>
        <dbReference type="ARBA" id="ARBA00022691"/>
    </source>
</evidence>
<comment type="caution">
    <text evidence="8">The sequence shown here is derived from an EMBL/GenBank/DDBJ whole genome shotgun (WGS) entry which is preliminary data.</text>
</comment>
<evidence type="ECO:0000256" key="1">
    <source>
        <dbReference type="ARBA" id="ARBA00022603"/>
    </source>
</evidence>
<dbReference type="RefSeq" id="WP_178200365.1">
    <property type="nucleotide sequence ID" value="NZ_JANGCH010000010.1"/>
</dbReference>
<keyword evidence="3 5" id="KW-0949">S-adenosyl-L-methionine</keyword>
<accession>A0ABT1SLP0</accession>
<dbReference type="Pfam" id="PF05175">
    <property type="entry name" value="MTS"/>
    <property type="match status" value="1"/>
</dbReference>
<name>A0ABT1SLP0_9FIRM</name>
<dbReference type="GO" id="GO:0102559">
    <property type="term" value="F:peptide chain release factor N(5)-glutamine methyltransferase activity"/>
    <property type="evidence" value="ECO:0007669"/>
    <property type="project" value="UniProtKB-EC"/>
</dbReference>
<organism evidence="8 9">
    <name type="scientific">Massilicoli timonensis</name>
    <dbReference type="NCBI Taxonomy" id="2015901"/>
    <lineage>
        <taxon>Bacteria</taxon>
        <taxon>Bacillati</taxon>
        <taxon>Bacillota</taxon>
        <taxon>Erysipelotrichia</taxon>
        <taxon>Erysipelotrichales</taxon>
        <taxon>Erysipelotrichaceae</taxon>
        <taxon>Massilicoli</taxon>
    </lineage>
</organism>
<comment type="catalytic activity">
    <reaction evidence="4 5">
        <text>L-glutaminyl-[peptide chain release factor] + S-adenosyl-L-methionine = N(5)-methyl-L-glutaminyl-[peptide chain release factor] + S-adenosyl-L-homocysteine + H(+)</text>
        <dbReference type="Rhea" id="RHEA:42896"/>
        <dbReference type="Rhea" id="RHEA-COMP:10271"/>
        <dbReference type="Rhea" id="RHEA-COMP:10272"/>
        <dbReference type="ChEBI" id="CHEBI:15378"/>
        <dbReference type="ChEBI" id="CHEBI:30011"/>
        <dbReference type="ChEBI" id="CHEBI:57856"/>
        <dbReference type="ChEBI" id="CHEBI:59789"/>
        <dbReference type="ChEBI" id="CHEBI:61891"/>
        <dbReference type="EC" id="2.1.1.297"/>
    </reaction>
</comment>
<proteinExistence type="inferred from homology"/>
<dbReference type="SUPFAM" id="SSF53335">
    <property type="entry name" value="S-adenosyl-L-methionine-dependent methyltransferases"/>
    <property type="match status" value="1"/>
</dbReference>
<dbReference type="Proteomes" id="UP001524435">
    <property type="component" value="Unassembled WGS sequence"/>
</dbReference>
<dbReference type="InterPro" id="IPR019874">
    <property type="entry name" value="RF_methyltr_PrmC"/>
</dbReference>
<keyword evidence="2 5" id="KW-0808">Transferase</keyword>
<comment type="similarity">
    <text evidence="5">Belongs to the protein N5-glutamine methyltransferase family. PrmC subfamily.</text>
</comment>
<feature type="domain" description="Release factor glutamine methyltransferase N-terminal" evidence="7">
    <location>
        <begin position="8"/>
        <end position="74"/>
    </location>
</feature>
<gene>
    <name evidence="5 8" type="primary">prmC</name>
    <name evidence="8" type="ORF">NE663_07635</name>
</gene>
<dbReference type="GO" id="GO:0032259">
    <property type="term" value="P:methylation"/>
    <property type="evidence" value="ECO:0007669"/>
    <property type="project" value="UniProtKB-KW"/>
</dbReference>